<dbReference type="Proteomes" id="UP001174136">
    <property type="component" value="Unassembled WGS sequence"/>
</dbReference>
<organism evidence="2 3">
    <name type="scientific">Merluccius polli</name>
    <name type="common">Benguela hake</name>
    <name type="synonym">Merluccius cadenati</name>
    <dbReference type="NCBI Taxonomy" id="89951"/>
    <lineage>
        <taxon>Eukaryota</taxon>
        <taxon>Metazoa</taxon>
        <taxon>Chordata</taxon>
        <taxon>Craniata</taxon>
        <taxon>Vertebrata</taxon>
        <taxon>Euteleostomi</taxon>
        <taxon>Actinopterygii</taxon>
        <taxon>Neopterygii</taxon>
        <taxon>Teleostei</taxon>
        <taxon>Neoteleostei</taxon>
        <taxon>Acanthomorphata</taxon>
        <taxon>Zeiogadaria</taxon>
        <taxon>Gadariae</taxon>
        <taxon>Gadiformes</taxon>
        <taxon>Gadoidei</taxon>
        <taxon>Merlucciidae</taxon>
        <taxon>Merluccius</taxon>
    </lineage>
</organism>
<sequence length="117" mass="13355">MDFITTHQELRNGDFLLSKDGNFKAIFQDDGNFVIYKWAPCWHTNTANNKGTRVLLQDDNNLVMYTQDKKAVWSSVTYNTAAKSNHMRLTLTNEGHLVLEKAGDSIWSSKDSVGRKE</sequence>
<dbReference type="PROSITE" id="PS50927">
    <property type="entry name" value="BULB_LECTIN"/>
    <property type="match status" value="1"/>
</dbReference>
<dbReference type="AlphaFoldDB" id="A0AA47P727"/>
<comment type="caution">
    <text evidence="2">The sequence shown here is derived from an EMBL/GenBank/DDBJ whole genome shotgun (WGS) entry which is preliminary data.</text>
</comment>
<keyword evidence="3" id="KW-1185">Reference proteome</keyword>
<proteinExistence type="predicted"/>
<evidence type="ECO:0000259" key="1">
    <source>
        <dbReference type="PROSITE" id="PS50927"/>
    </source>
</evidence>
<evidence type="ECO:0000313" key="3">
    <source>
        <dbReference type="Proteomes" id="UP001174136"/>
    </source>
</evidence>
<protein>
    <submittedName>
        <fullName evidence="2">Mannose-specific lectin</fullName>
    </submittedName>
</protein>
<dbReference type="SUPFAM" id="SSF51110">
    <property type="entry name" value="alpha-D-mannose-specific plant lectins"/>
    <property type="match status" value="1"/>
</dbReference>
<dbReference type="InterPro" id="IPR001480">
    <property type="entry name" value="Bulb-type_lectin_dom"/>
</dbReference>
<dbReference type="InterPro" id="IPR036426">
    <property type="entry name" value="Bulb-type_lectin_dom_sf"/>
</dbReference>
<dbReference type="Gene3D" id="2.90.10.30">
    <property type="match status" value="1"/>
</dbReference>
<feature type="domain" description="Bulb-type lectin" evidence="1">
    <location>
        <begin position="1"/>
        <end position="112"/>
    </location>
</feature>
<dbReference type="SMART" id="SM00108">
    <property type="entry name" value="B_lectin"/>
    <property type="match status" value="1"/>
</dbReference>
<gene>
    <name evidence="2" type="primary">LECASAL_2</name>
    <name evidence="2" type="ORF">N1851_005069</name>
</gene>
<evidence type="ECO:0000313" key="2">
    <source>
        <dbReference type="EMBL" id="KAK0153241.1"/>
    </source>
</evidence>
<dbReference type="EMBL" id="JAOPHQ010000858">
    <property type="protein sequence ID" value="KAK0153241.1"/>
    <property type="molecule type" value="Genomic_DNA"/>
</dbReference>
<name>A0AA47P727_MERPO</name>
<accession>A0AA47P727</accession>
<reference evidence="2" key="1">
    <citation type="journal article" date="2023" name="Front. Mar. Sci.">
        <title>A new Merluccius polli reference genome to investigate the effects of global change in West African waters.</title>
        <authorList>
            <person name="Mateo J.L."/>
            <person name="Blanco-Fernandez C."/>
            <person name="Garcia-Vazquez E."/>
            <person name="Machado-Schiaffino G."/>
        </authorList>
    </citation>
    <scope>NUCLEOTIDE SEQUENCE</scope>
    <source>
        <strain evidence="2">C29</strain>
        <tissue evidence="2">Fin</tissue>
    </source>
</reference>